<name>A0A918WKT5_9RHOB</name>
<dbReference type="SUPFAM" id="SSF51120">
    <property type="entry name" value="beta-Roll"/>
    <property type="match status" value="1"/>
</dbReference>
<dbReference type="Proteomes" id="UP000638981">
    <property type="component" value="Unassembled WGS sequence"/>
</dbReference>
<protein>
    <recommendedName>
        <fullName evidence="5">Calcium-binding protein</fullName>
    </recommendedName>
</protein>
<evidence type="ECO:0000313" key="4">
    <source>
        <dbReference type="Proteomes" id="UP000638981"/>
    </source>
</evidence>
<gene>
    <name evidence="3" type="ORF">GCM10007315_18230</name>
</gene>
<comment type="subcellular location">
    <subcellularLocation>
        <location evidence="1">Secreted</location>
    </subcellularLocation>
</comment>
<dbReference type="InterPro" id="IPR001343">
    <property type="entry name" value="Hemolysn_Ca-bd"/>
</dbReference>
<keyword evidence="4" id="KW-1185">Reference proteome</keyword>
<dbReference type="PANTHER" id="PTHR38340">
    <property type="entry name" value="S-LAYER PROTEIN"/>
    <property type="match status" value="1"/>
</dbReference>
<evidence type="ECO:0000256" key="1">
    <source>
        <dbReference type="ARBA" id="ARBA00004613"/>
    </source>
</evidence>
<dbReference type="RefSeq" id="WP_189411348.1">
    <property type="nucleotide sequence ID" value="NZ_BMYJ01000005.1"/>
</dbReference>
<reference evidence="3" key="1">
    <citation type="journal article" date="2014" name="Int. J. Syst. Evol. Microbiol.">
        <title>Complete genome sequence of Corynebacterium casei LMG S-19264T (=DSM 44701T), isolated from a smear-ripened cheese.</title>
        <authorList>
            <consortium name="US DOE Joint Genome Institute (JGI-PGF)"/>
            <person name="Walter F."/>
            <person name="Albersmeier A."/>
            <person name="Kalinowski J."/>
            <person name="Ruckert C."/>
        </authorList>
    </citation>
    <scope>NUCLEOTIDE SEQUENCE</scope>
    <source>
        <strain evidence="3">KCTC 23310</strain>
    </source>
</reference>
<dbReference type="AlphaFoldDB" id="A0A918WKT5"/>
<keyword evidence="2" id="KW-0964">Secreted</keyword>
<dbReference type="InterPro" id="IPR011049">
    <property type="entry name" value="Serralysin-like_metalloprot_C"/>
</dbReference>
<evidence type="ECO:0000313" key="3">
    <source>
        <dbReference type="EMBL" id="GHC55590.1"/>
    </source>
</evidence>
<evidence type="ECO:0008006" key="5">
    <source>
        <dbReference type="Google" id="ProtNLM"/>
    </source>
</evidence>
<dbReference type="EMBL" id="BMYJ01000005">
    <property type="protein sequence ID" value="GHC55590.1"/>
    <property type="molecule type" value="Genomic_DNA"/>
</dbReference>
<organism evidence="3 4">
    <name type="scientific">Neogemmobacter tilapiae</name>
    <dbReference type="NCBI Taxonomy" id="875041"/>
    <lineage>
        <taxon>Bacteria</taxon>
        <taxon>Pseudomonadati</taxon>
        <taxon>Pseudomonadota</taxon>
        <taxon>Alphaproteobacteria</taxon>
        <taxon>Rhodobacterales</taxon>
        <taxon>Paracoccaceae</taxon>
        <taxon>Neogemmobacter</taxon>
    </lineage>
</organism>
<dbReference type="InterPro" id="IPR050557">
    <property type="entry name" value="RTX_toxin/Mannuronan_C5-epim"/>
</dbReference>
<proteinExistence type="predicted"/>
<comment type="caution">
    <text evidence="3">The sequence shown here is derived from an EMBL/GenBank/DDBJ whole genome shotgun (WGS) entry which is preliminary data.</text>
</comment>
<dbReference type="PROSITE" id="PS00330">
    <property type="entry name" value="HEMOLYSIN_CALCIUM"/>
    <property type="match status" value="2"/>
</dbReference>
<dbReference type="PRINTS" id="PR00313">
    <property type="entry name" value="CABNDNGRPT"/>
</dbReference>
<accession>A0A918WKT5</accession>
<dbReference type="Pfam" id="PF00353">
    <property type="entry name" value="HemolysinCabind"/>
    <property type="match status" value="2"/>
</dbReference>
<dbReference type="GO" id="GO:0005576">
    <property type="term" value="C:extracellular region"/>
    <property type="evidence" value="ECO:0007669"/>
    <property type="project" value="UniProtKB-SubCell"/>
</dbReference>
<dbReference type="InterPro" id="IPR018511">
    <property type="entry name" value="Hemolysin-typ_Ca-bd_CS"/>
</dbReference>
<dbReference type="Gene3D" id="2.150.10.10">
    <property type="entry name" value="Serralysin-like metalloprotease, C-terminal"/>
    <property type="match status" value="2"/>
</dbReference>
<dbReference type="GO" id="GO:0005509">
    <property type="term" value="F:calcium ion binding"/>
    <property type="evidence" value="ECO:0007669"/>
    <property type="project" value="InterPro"/>
</dbReference>
<evidence type="ECO:0000256" key="2">
    <source>
        <dbReference type="ARBA" id="ARBA00022525"/>
    </source>
</evidence>
<dbReference type="PANTHER" id="PTHR38340:SF1">
    <property type="entry name" value="S-LAYER PROTEIN"/>
    <property type="match status" value="1"/>
</dbReference>
<sequence length="306" mass="32473">MPNWTIFENPRLGPQSMDAIFARMVGLEMVSHTAKGLVLKLGNTELRITGKDLTYVRNGEALDVESGTITGIELKVGGKVLVKAGDLSAGAQTFWGAFAGDFAPGIRMALMTGNDVITGCKQADALTGGTGSDRLLGKGGSDQLYGEFGHDELFGGNGQDFLNGDIQNDQLYGGKGNDTLLGGEGDDLLSGGLGKDSLTGNGGEDQFVFSAKPLRGQADVIVDFVDEQDTILLNGNVFQGLGPEGRLQANRFCGGTKALDAKDRIIFDEATGRVWYDADGSGKQKQVLVFTLTPDPDIWVDSFFVY</sequence>
<reference evidence="3" key="2">
    <citation type="submission" date="2020-09" db="EMBL/GenBank/DDBJ databases">
        <authorList>
            <person name="Sun Q."/>
            <person name="Kim S."/>
        </authorList>
    </citation>
    <scope>NUCLEOTIDE SEQUENCE</scope>
    <source>
        <strain evidence="3">KCTC 23310</strain>
    </source>
</reference>